<dbReference type="NCBIfam" id="TIGR04057">
    <property type="entry name" value="SusC_RagA_signa"/>
    <property type="match status" value="1"/>
</dbReference>
<gene>
    <name evidence="13" type="ORF">JoomaDRAFT_2233</name>
</gene>
<sequence length="1043" mass="114631">MKSKLHVFFSLFLAFLVQFAVAQEVTVSGTVTDQDNIPLPGANVLVKGSKNGSQTDFDGNYSINASTGDILVFSYVGQTTVERKVGASNIINVALQQDAQTLDEVIVVAYGTSTEKDFTGSADVIKAEDFGLRTLTSPIGAVEGSTTGVQVLSTSGQPGSSPSIVIRGVGTLNGDTDPLYIVDGIQFEGGINSLNQDDIASITVLKDAASTSLYGSRAANGVVMITTKKGKKGTGIKVNMSSQYGVVTKGVPEYEAASPGQYYEMMWQAYKNSLGGSDPATEASASIYNRLGYNPFNVPNDQIVGVDGKLNPNAQVIAQGLDWYDALERTGSRQNLSLNASGGGENHNVFFSTSYLDEKGYVVTSDYKRMTNRLSGSFSPAEWLSLGANMNFSSTTQKGPMSRGSSIANPFGFAKGMGSVYPVYVVDPTTGDYILDAEGATQFDYGEGYSDYGIRSRPVNVGRHAIAEALFNSDVTKINNISLRYTADFKILEGLNFKLLYGQDTNDYINKEYENNIVGDGAPAGRYGELRFRRTVENFNQIITYNKDFGRHNFDVTLGHESFNRHYSEMDGSSNTQTAVGIYEFDNFSTISDLSGYSSDKRLEGYFARLNYNFGHKYYISASARRDGSSVFNKDVRWGNFYSIGGSWRIDQEGFMEDVDFVNNLKLRASFGQVGNDDLNDYYISQPRYSLYTNAGDPGIYWSDLGNNALTWETVDSWDVALEYGFFNNRLHGSLEYYRKNSSDLLYNVPLPLSNGLNEGPANIADMYNEGFEIGITGELLRSNDFNWDLTVQASTLKNEITDIPSPFIDGSKRWDVGRSRYDFFIYDYAGVDPDNGDALYYMYEDDVDTGGRVPVLNADGDHETTNDYQDAGKAYANSTPIPDLFGSITNRFRYKNLELSVLLLYSIGGEVLDYGYAAMMHEGEYGESLHPDMMNAWKAPGDITDVPRLENGAPNQLVSGSTRFLTDASYFGVKNVSLAYNFSNDILDPLGLSKLQFYVTGENLLIDSERRGLNPMYNLSGTPEGNDYNPSRVISFGVNVSF</sequence>
<dbReference type="InterPro" id="IPR023997">
    <property type="entry name" value="TonB-dep_OMP_SusC/RagA_CS"/>
</dbReference>
<dbReference type="Proteomes" id="UP000004690">
    <property type="component" value="Unassembled WGS sequence"/>
</dbReference>
<keyword evidence="5 9" id="KW-0798">TonB box</keyword>
<dbReference type="STRING" id="926559.JoomaDRAFT_2233"/>
<evidence type="ECO:0000256" key="8">
    <source>
        <dbReference type="PROSITE-ProRule" id="PRU01360"/>
    </source>
</evidence>
<dbReference type="Pfam" id="PF13715">
    <property type="entry name" value="CarbopepD_reg_2"/>
    <property type="match status" value="1"/>
</dbReference>
<dbReference type="InterPro" id="IPR036942">
    <property type="entry name" value="Beta-barrel_TonB_sf"/>
</dbReference>
<evidence type="ECO:0000256" key="9">
    <source>
        <dbReference type="RuleBase" id="RU003357"/>
    </source>
</evidence>
<feature type="chain" id="PRO_5003668875" evidence="10">
    <location>
        <begin position="23"/>
        <end position="1043"/>
    </location>
</feature>
<dbReference type="GO" id="GO:0009279">
    <property type="term" value="C:cell outer membrane"/>
    <property type="evidence" value="ECO:0007669"/>
    <property type="project" value="UniProtKB-SubCell"/>
</dbReference>
<dbReference type="PROSITE" id="PS52016">
    <property type="entry name" value="TONB_DEPENDENT_REC_3"/>
    <property type="match status" value="1"/>
</dbReference>
<keyword evidence="14" id="KW-1185">Reference proteome</keyword>
<dbReference type="InterPro" id="IPR012910">
    <property type="entry name" value="Plug_dom"/>
</dbReference>
<dbReference type="InterPro" id="IPR023996">
    <property type="entry name" value="TonB-dep_OMP_SusC/RagA"/>
</dbReference>
<dbReference type="RefSeq" id="WP_008612603.1">
    <property type="nucleotide sequence ID" value="NZ_JH651379.1"/>
</dbReference>
<keyword evidence="7 8" id="KW-0998">Cell outer membrane</keyword>
<keyword evidence="6 8" id="KW-0472">Membrane</keyword>
<evidence type="ECO:0000313" key="14">
    <source>
        <dbReference type="Proteomes" id="UP000004690"/>
    </source>
</evidence>
<dbReference type="Pfam" id="PF00593">
    <property type="entry name" value="TonB_dep_Rec_b-barrel"/>
    <property type="match status" value="1"/>
</dbReference>
<dbReference type="HOGENOM" id="CLU_004317_0_1_10"/>
<feature type="domain" description="TonB-dependent receptor plug" evidence="12">
    <location>
        <begin position="116"/>
        <end position="222"/>
    </location>
</feature>
<dbReference type="OrthoDB" id="9768177at2"/>
<dbReference type="Gene3D" id="2.40.170.20">
    <property type="entry name" value="TonB-dependent receptor, beta-barrel domain"/>
    <property type="match status" value="1"/>
</dbReference>
<keyword evidence="10" id="KW-0732">Signal</keyword>
<feature type="domain" description="TonB-dependent receptor-like beta-barrel" evidence="11">
    <location>
        <begin position="441"/>
        <end position="813"/>
    </location>
</feature>
<comment type="similarity">
    <text evidence="8 9">Belongs to the TonB-dependent receptor family.</text>
</comment>
<dbReference type="Pfam" id="PF07715">
    <property type="entry name" value="Plug"/>
    <property type="match status" value="1"/>
</dbReference>
<dbReference type="EMBL" id="JH651379">
    <property type="protein sequence ID" value="EIJ39221.1"/>
    <property type="molecule type" value="Genomic_DNA"/>
</dbReference>
<comment type="subcellular location">
    <subcellularLocation>
        <location evidence="1 8">Cell outer membrane</location>
        <topology evidence="1 8">Multi-pass membrane protein</topology>
    </subcellularLocation>
</comment>
<evidence type="ECO:0000256" key="7">
    <source>
        <dbReference type="ARBA" id="ARBA00023237"/>
    </source>
</evidence>
<evidence type="ECO:0000256" key="2">
    <source>
        <dbReference type="ARBA" id="ARBA00022448"/>
    </source>
</evidence>
<keyword evidence="2 8" id="KW-0813">Transport</keyword>
<evidence type="ECO:0000256" key="4">
    <source>
        <dbReference type="ARBA" id="ARBA00022692"/>
    </source>
</evidence>
<dbReference type="Gene3D" id="2.60.40.1120">
    <property type="entry name" value="Carboxypeptidase-like, regulatory domain"/>
    <property type="match status" value="1"/>
</dbReference>
<dbReference type="SUPFAM" id="SSF56935">
    <property type="entry name" value="Porins"/>
    <property type="match status" value="1"/>
</dbReference>
<dbReference type="eggNOG" id="COG4206">
    <property type="taxonomic scope" value="Bacteria"/>
</dbReference>
<dbReference type="InterPro" id="IPR000531">
    <property type="entry name" value="Beta-barrel_TonB"/>
</dbReference>
<accession>I3C6H8</accession>
<dbReference type="InterPro" id="IPR039426">
    <property type="entry name" value="TonB-dep_rcpt-like"/>
</dbReference>
<dbReference type="InterPro" id="IPR037066">
    <property type="entry name" value="Plug_dom_sf"/>
</dbReference>
<evidence type="ECO:0000256" key="10">
    <source>
        <dbReference type="SAM" id="SignalP"/>
    </source>
</evidence>
<organism evidence="13 14">
    <name type="scientific">Galbibacter orientalis DSM 19592</name>
    <dbReference type="NCBI Taxonomy" id="926559"/>
    <lineage>
        <taxon>Bacteria</taxon>
        <taxon>Pseudomonadati</taxon>
        <taxon>Bacteroidota</taxon>
        <taxon>Flavobacteriia</taxon>
        <taxon>Flavobacteriales</taxon>
        <taxon>Flavobacteriaceae</taxon>
        <taxon>Galbibacter</taxon>
    </lineage>
</organism>
<protein>
    <submittedName>
        <fullName evidence="13">TonB-linked outer membrane protein, SusC/RagA family</fullName>
    </submittedName>
</protein>
<reference evidence="13 14" key="1">
    <citation type="submission" date="2012-02" db="EMBL/GenBank/DDBJ databases">
        <title>Improved High-Quality Draft genome of Joostella marina DSM 19592.</title>
        <authorList>
            <consortium name="US DOE Joint Genome Institute (JGI-PGF)"/>
            <person name="Lucas S."/>
            <person name="Copeland A."/>
            <person name="Lapidus A."/>
            <person name="Bruce D."/>
            <person name="Goodwin L."/>
            <person name="Pitluck S."/>
            <person name="Peters L."/>
            <person name="Chertkov O."/>
            <person name="Ovchinnikova G."/>
            <person name="Kyrpides N."/>
            <person name="Mavromatis K."/>
            <person name="Detter J.C."/>
            <person name="Han C."/>
            <person name="Land M."/>
            <person name="Hauser L."/>
            <person name="Markowitz V."/>
            <person name="Cheng J.-F."/>
            <person name="Hugenholtz P."/>
            <person name="Woyke T."/>
            <person name="Wu D."/>
            <person name="Tindall B."/>
            <person name="Brambilla E."/>
            <person name="Klenk H.-P."/>
            <person name="Eisen J.A."/>
        </authorList>
    </citation>
    <scope>NUCLEOTIDE SEQUENCE [LARGE SCALE GENOMIC DNA]</scope>
    <source>
        <strain evidence="13 14">DSM 19592</strain>
    </source>
</reference>
<evidence type="ECO:0000256" key="1">
    <source>
        <dbReference type="ARBA" id="ARBA00004571"/>
    </source>
</evidence>
<dbReference type="SUPFAM" id="SSF49464">
    <property type="entry name" value="Carboxypeptidase regulatory domain-like"/>
    <property type="match status" value="1"/>
</dbReference>
<evidence type="ECO:0000259" key="12">
    <source>
        <dbReference type="Pfam" id="PF07715"/>
    </source>
</evidence>
<keyword evidence="4 8" id="KW-0812">Transmembrane</keyword>
<proteinExistence type="inferred from homology"/>
<evidence type="ECO:0000259" key="11">
    <source>
        <dbReference type="Pfam" id="PF00593"/>
    </source>
</evidence>
<evidence type="ECO:0000256" key="6">
    <source>
        <dbReference type="ARBA" id="ARBA00023136"/>
    </source>
</evidence>
<keyword evidence="3 8" id="KW-1134">Transmembrane beta strand</keyword>
<name>I3C6H8_9FLAO</name>
<feature type="signal peptide" evidence="10">
    <location>
        <begin position="1"/>
        <end position="22"/>
    </location>
</feature>
<evidence type="ECO:0000256" key="5">
    <source>
        <dbReference type="ARBA" id="ARBA00023077"/>
    </source>
</evidence>
<dbReference type="Gene3D" id="2.170.130.10">
    <property type="entry name" value="TonB-dependent receptor, plug domain"/>
    <property type="match status" value="1"/>
</dbReference>
<evidence type="ECO:0000256" key="3">
    <source>
        <dbReference type="ARBA" id="ARBA00022452"/>
    </source>
</evidence>
<dbReference type="InterPro" id="IPR008969">
    <property type="entry name" value="CarboxyPept-like_regulatory"/>
</dbReference>
<dbReference type="NCBIfam" id="TIGR04056">
    <property type="entry name" value="OMP_RagA_SusC"/>
    <property type="match status" value="1"/>
</dbReference>
<dbReference type="AlphaFoldDB" id="I3C6H8"/>
<evidence type="ECO:0000313" key="13">
    <source>
        <dbReference type="EMBL" id="EIJ39221.1"/>
    </source>
</evidence>